<feature type="domain" description="Protein kinase" evidence="13">
    <location>
        <begin position="33"/>
        <end position="266"/>
    </location>
</feature>
<dbReference type="GO" id="GO:0005524">
    <property type="term" value="F:ATP binding"/>
    <property type="evidence" value="ECO:0007669"/>
    <property type="project" value="UniProtKB-UniRule"/>
</dbReference>
<dbReference type="InterPro" id="IPR030616">
    <property type="entry name" value="Aur-like"/>
</dbReference>
<dbReference type="Gene3D" id="1.10.510.10">
    <property type="entry name" value="Transferase(Phosphotransferase) domain 1"/>
    <property type="match status" value="1"/>
</dbReference>
<name>A0A6P7TWN8_9MOLL</name>
<dbReference type="InterPro" id="IPR008271">
    <property type="entry name" value="Ser/Thr_kinase_AS"/>
</dbReference>
<evidence type="ECO:0000256" key="8">
    <source>
        <dbReference type="PIRSR" id="PIRSR630616-1"/>
    </source>
</evidence>
<feature type="active site" description="Proton acceptor" evidence="8">
    <location>
        <position position="214"/>
    </location>
</feature>
<feature type="binding site" evidence="9">
    <location>
        <begin position="169"/>
        <end position="171"/>
    </location>
    <ligand>
        <name>ATP</name>
        <dbReference type="ChEBI" id="CHEBI:30616"/>
    </ligand>
</feature>
<dbReference type="Gene3D" id="3.30.200.20">
    <property type="entry name" value="Phosphorylase Kinase, domain 1"/>
    <property type="match status" value="1"/>
</dbReference>
<keyword evidence="4" id="KW-0418">Kinase</keyword>
<keyword evidence="2" id="KW-0808">Transferase</keyword>
<evidence type="ECO:0000256" key="6">
    <source>
        <dbReference type="ARBA" id="ARBA00047899"/>
    </source>
</evidence>
<dbReference type="PANTHER" id="PTHR24350">
    <property type="entry name" value="SERINE/THREONINE-PROTEIN KINASE IAL-RELATED"/>
    <property type="match status" value="1"/>
</dbReference>
<evidence type="ECO:0000256" key="9">
    <source>
        <dbReference type="PIRSR" id="PIRSR630616-2"/>
    </source>
</evidence>
<accession>A0A6P7TWN8</accession>
<dbReference type="SMART" id="SM00220">
    <property type="entry name" value="S_TKc"/>
    <property type="match status" value="1"/>
</dbReference>
<dbReference type="InterPro" id="IPR017441">
    <property type="entry name" value="Protein_kinase_ATP_BS"/>
</dbReference>
<evidence type="ECO:0000256" key="3">
    <source>
        <dbReference type="ARBA" id="ARBA00022741"/>
    </source>
</evidence>
<keyword evidence="5 9" id="KW-0067">ATP-binding</keyword>
<evidence type="ECO:0000256" key="2">
    <source>
        <dbReference type="ARBA" id="ARBA00022679"/>
    </source>
</evidence>
<dbReference type="AlphaFoldDB" id="A0A6P7TWN8"/>
<dbReference type="InterPro" id="IPR000719">
    <property type="entry name" value="Prot_kinase_dom"/>
</dbReference>
<comment type="catalytic activity">
    <reaction evidence="7">
        <text>L-seryl-[protein] + ATP = O-phospho-L-seryl-[protein] + ADP + H(+)</text>
        <dbReference type="Rhea" id="RHEA:17989"/>
        <dbReference type="Rhea" id="RHEA-COMP:9863"/>
        <dbReference type="Rhea" id="RHEA-COMP:11604"/>
        <dbReference type="ChEBI" id="CHEBI:15378"/>
        <dbReference type="ChEBI" id="CHEBI:29999"/>
        <dbReference type="ChEBI" id="CHEBI:30616"/>
        <dbReference type="ChEBI" id="CHEBI:83421"/>
        <dbReference type="ChEBI" id="CHEBI:456216"/>
        <dbReference type="EC" id="2.7.11.1"/>
    </reaction>
</comment>
<organism evidence="14 15">
    <name type="scientific">Octopus sinensis</name>
    <name type="common">East Asian common octopus</name>
    <dbReference type="NCBI Taxonomy" id="2607531"/>
    <lineage>
        <taxon>Eukaryota</taxon>
        <taxon>Metazoa</taxon>
        <taxon>Spiralia</taxon>
        <taxon>Lophotrochozoa</taxon>
        <taxon>Mollusca</taxon>
        <taxon>Cephalopoda</taxon>
        <taxon>Coleoidea</taxon>
        <taxon>Octopodiformes</taxon>
        <taxon>Octopoda</taxon>
        <taxon>Incirrata</taxon>
        <taxon>Octopodidae</taxon>
        <taxon>Octopus</taxon>
    </lineage>
</organism>
<evidence type="ECO:0000256" key="7">
    <source>
        <dbReference type="ARBA" id="ARBA00048679"/>
    </source>
</evidence>
<feature type="binding site" evidence="9">
    <location>
        <position position="232"/>
    </location>
    <ligand>
        <name>ATP</name>
        <dbReference type="ChEBI" id="CHEBI:30616"/>
    </ligand>
</feature>
<dbReference type="InterPro" id="IPR011009">
    <property type="entry name" value="Kinase-like_dom_sf"/>
</dbReference>
<evidence type="ECO:0000256" key="5">
    <source>
        <dbReference type="ARBA" id="ARBA00022840"/>
    </source>
</evidence>
<evidence type="ECO:0000313" key="14">
    <source>
        <dbReference type="Proteomes" id="UP000515154"/>
    </source>
</evidence>
<feature type="cross-link" description="Glycyl lysine isopeptide (Lys-Gly) (interchain with G-Cter in SUMO2)" evidence="10">
    <location>
        <position position="216"/>
    </location>
</feature>
<dbReference type="SUPFAM" id="SSF56112">
    <property type="entry name" value="Protein kinase-like (PK-like)"/>
    <property type="match status" value="2"/>
</dbReference>
<dbReference type="Proteomes" id="UP000515154">
    <property type="component" value="Unplaced"/>
</dbReference>
<evidence type="ECO:0000256" key="10">
    <source>
        <dbReference type="PIRSR" id="PIRSR630616-3"/>
    </source>
</evidence>
<evidence type="ECO:0000256" key="12">
    <source>
        <dbReference type="RuleBase" id="RU000304"/>
    </source>
</evidence>
<evidence type="ECO:0000256" key="1">
    <source>
        <dbReference type="ARBA" id="ARBA00022527"/>
    </source>
</evidence>
<evidence type="ECO:0000313" key="15">
    <source>
        <dbReference type="RefSeq" id="XP_029654345.1"/>
    </source>
</evidence>
<comment type="similarity">
    <text evidence="12">Belongs to the protein kinase superfamily.</text>
</comment>
<dbReference type="GO" id="GO:0004674">
    <property type="term" value="F:protein serine/threonine kinase activity"/>
    <property type="evidence" value="ECO:0007669"/>
    <property type="project" value="UniProtKB-KW"/>
</dbReference>
<comment type="catalytic activity">
    <reaction evidence="6">
        <text>L-threonyl-[protein] + ATP = O-phospho-L-threonyl-[protein] + ADP + H(+)</text>
        <dbReference type="Rhea" id="RHEA:46608"/>
        <dbReference type="Rhea" id="RHEA-COMP:11060"/>
        <dbReference type="Rhea" id="RHEA-COMP:11605"/>
        <dbReference type="ChEBI" id="CHEBI:15378"/>
        <dbReference type="ChEBI" id="CHEBI:30013"/>
        <dbReference type="ChEBI" id="CHEBI:30616"/>
        <dbReference type="ChEBI" id="CHEBI:61977"/>
        <dbReference type="ChEBI" id="CHEBI:456216"/>
        <dbReference type="EC" id="2.7.11.1"/>
    </reaction>
</comment>
<keyword evidence="3 9" id="KW-0547">Nucleotide-binding</keyword>
<reference evidence="15" key="1">
    <citation type="submission" date="2025-08" db="UniProtKB">
        <authorList>
            <consortium name="RefSeq"/>
        </authorList>
    </citation>
    <scope>IDENTIFICATION</scope>
</reference>
<keyword evidence="1 12" id="KW-0723">Serine/threonine-protein kinase</keyword>
<dbReference type="PROSITE" id="PS50011">
    <property type="entry name" value="PROTEIN_KINASE_DOM"/>
    <property type="match status" value="1"/>
</dbReference>
<dbReference type="KEGG" id="osn:115227742"/>
<dbReference type="InterPro" id="IPR001245">
    <property type="entry name" value="Ser-Thr/Tyr_kinase_cat_dom"/>
</dbReference>
<gene>
    <name evidence="15" type="primary">LOC115227742</name>
</gene>
<evidence type="ECO:0000256" key="4">
    <source>
        <dbReference type="ARBA" id="ARBA00022777"/>
    </source>
</evidence>
<evidence type="ECO:0000259" key="13">
    <source>
        <dbReference type="PROSITE" id="PS50011"/>
    </source>
</evidence>
<feature type="binding site" evidence="11">
    <location>
        <position position="62"/>
    </location>
    <ligand>
        <name>ATP</name>
        <dbReference type="ChEBI" id="CHEBI:30616"/>
    </ligand>
</feature>
<protein>
    <submittedName>
        <fullName evidence="15">Cyclin-dependent kinase 10-like</fullName>
    </submittedName>
</protein>
<sequence length="266" mass="30995">MDHRLRLISLSTLKPFVVPDDDKWGLCRSIDRFEILNTIGEGAYGVVYRAINRRSREIFALKRVKMNPGKQSVVGIPVTALREINILLNLQHEHLVNFKEVFVDKDLSSIYLAMEFCDHDLASICDNLSRPFDEAQVKCVFLQIMNRHPHILRLYQFFHEKDKIFLVLEYAPHGELFDLLQRRKRLNNASSATIVCQIISALQYCHKRGVIHRDIKPENILLGIDYSAKLADFGWSVHSPNNLYLFRFLCLGELHFVGLLIIWHRK</sequence>
<dbReference type="PROSITE" id="PS00108">
    <property type="entry name" value="PROTEIN_KINASE_ST"/>
    <property type="match status" value="1"/>
</dbReference>
<dbReference type="Pfam" id="PF07714">
    <property type="entry name" value="PK_Tyr_Ser-Thr"/>
    <property type="match status" value="1"/>
</dbReference>
<keyword evidence="14" id="KW-1185">Reference proteome</keyword>
<proteinExistence type="inferred from homology"/>
<dbReference type="RefSeq" id="XP_029654345.1">
    <property type="nucleotide sequence ID" value="XM_029798485.1"/>
</dbReference>
<dbReference type="Pfam" id="PF00069">
    <property type="entry name" value="Pkinase"/>
    <property type="match status" value="1"/>
</dbReference>
<evidence type="ECO:0000256" key="11">
    <source>
        <dbReference type="PROSITE-ProRule" id="PRU10141"/>
    </source>
</evidence>
<dbReference type="PROSITE" id="PS00107">
    <property type="entry name" value="PROTEIN_KINASE_ATP"/>
    <property type="match status" value="1"/>
</dbReference>
<feature type="binding site" evidence="9">
    <location>
        <begin position="218"/>
        <end position="219"/>
    </location>
    <ligand>
        <name>ATP</name>
        <dbReference type="ChEBI" id="CHEBI:30616"/>
    </ligand>
</feature>